<dbReference type="Proteomes" id="UP000054538">
    <property type="component" value="Unassembled WGS sequence"/>
</dbReference>
<evidence type="ECO:0000313" key="2">
    <source>
        <dbReference type="Proteomes" id="UP000054538"/>
    </source>
</evidence>
<proteinExistence type="predicted"/>
<organism evidence="1 2">
    <name type="scientific">Paxillus rubicundulus Ve08.2h10</name>
    <dbReference type="NCBI Taxonomy" id="930991"/>
    <lineage>
        <taxon>Eukaryota</taxon>
        <taxon>Fungi</taxon>
        <taxon>Dikarya</taxon>
        <taxon>Basidiomycota</taxon>
        <taxon>Agaricomycotina</taxon>
        <taxon>Agaricomycetes</taxon>
        <taxon>Agaricomycetidae</taxon>
        <taxon>Boletales</taxon>
        <taxon>Paxilineae</taxon>
        <taxon>Paxillaceae</taxon>
        <taxon>Paxillus</taxon>
    </lineage>
</organism>
<name>A0A0D0E827_9AGAM</name>
<dbReference type="InParanoid" id="A0A0D0E827"/>
<gene>
    <name evidence="1" type="ORF">PAXRUDRAFT_720035</name>
</gene>
<reference evidence="2" key="2">
    <citation type="submission" date="2015-01" db="EMBL/GenBank/DDBJ databases">
        <title>Evolutionary Origins and Diversification of the Mycorrhizal Mutualists.</title>
        <authorList>
            <consortium name="DOE Joint Genome Institute"/>
            <consortium name="Mycorrhizal Genomics Consortium"/>
            <person name="Kohler A."/>
            <person name="Kuo A."/>
            <person name="Nagy L.G."/>
            <person name="Floudas D."/>
            <person name="Copeland A."/>
            <person name="Barry K.W."/>
            <person name="Cichocki N."/>
            <person name="Veneault-Fourrey C."/>
            <person name="LaButti K."/>
            <person name="Lindquist E.A."/>
            <person name="Lipzen A."/>
            <person name="Lundell T."/>
            <person name="Morin E."/>
            <person name="Murat C."/>
            <person name="Riley R."/>
            <person name="Ohm R."/>
            <person name="Sun H."/>
            <person name="Tunlid A."/>
            <person name="Henrissat B."/>
            <person name="Grigoriev I.V."/>
            <person name="Hibbett D.S."/>
            <person name="Martin F."/>
        </authorList>
    </citation>
    <scope>NUCLEOTIDE SEQUENCE [LARGE SCALE GENOMIC DNA]</scope>
    <source>
        <strain evidence="2">Ve08.2h10</strain>
    </source>
</reference>
<protein>
    <submittedName>
        <fullName evidence="1">Uncharacterized protein</fullName>
    </submittedName>
</protein>
<accession>A0A0D0E827</accession>
<evidence type="ECO:0000313" key="1">
    <source>
        <dbReference type="EMBL" id="KIK98159.1"/>
    </source>
</evidence>
<dbReference type="AlphaFoldDB" id="A0A0D0E827"/>
<dbReference type="HOGENOM" id="CLU_1415602_0_0_1"/>
<keyword evidence="2" id="KW-1185">Reference proteome</keyword>
<reference evidence="1 2" key="1">
    <citation type="submission" date="2014-04" db="EMBL/GenBank/DDBJ databases">
        <authorList>
            <consortium name="DOE Joint Genome Institute"/>
            <person name="Kuo A."/>
            <person name="Kohler A."/>
            <person name="Jargeat P."/>
            <person name="Nagy L.G."/>
            <person name="Floudas D."/>
            <person name="Copeland A."/>
            <person name="Barry K.W."/>
            <person name="Cichocki N."/>
            <person name="Veneault-Fourrey C."/>
            <person name="LaButti K."/>
            <person name="Lindquist E.A."/>
            <person name="Lipzen A."/>
            <person name="Lundell T."/>
            <person name="Morin E."/>
            <person name="Murat C."/>
            <person name="Sun H."/>
            <person name="Tunlid A."/>
            <person name="Henrissat B."/>
            <person name="Grigoriev I.V."/>
            <person name="Hibbett D.S."/>
            <person name="Martin F."/>
            <person name="Nordberg H.P."/>
            <person name="Cantor M.N."/>
            <person name="Hua S.X."/>
        </authorList>
    </citation>
    <scope>NUCLEOTIDE SEQUENCE [LARGE SCALE GENOMIC DNA]</scope>
    <source>
        <strain evidence="1 2">Ve08.2h10</strain>
    </source>
</reference>
<sequence>MHLFVTLVSMRQTDKSRRNCGLIIVKIGVLCETDQPNCIMVRDEFCQQTAGPQGFGRVRNDSDTRCRATRSRANLRVAAYGLCKRSFNLQKRRLARRIHLSHICTGQPSGSPYFALTGWDVFRERKKRRRVETRSEEYPCRTIVGQGCETTICETASGEILKGRSSQTCPVSTVECSQLPDRFSRERYLESK</sequence>
<dbReference type="EMBL" id="KN824904">
    <property type="protein sequence ID" value="KIK98159.1"/>
    <property type="molecule type" value="Genomic_DNA"/>
</dbReference>